<evidence type="ECO:0000259" key="1">
    <source>
        <dbReference type="SMART" id="SM00065"/>
    </source>
</evidence>
<dbReference type="SUPFAM" id="SSF46785">
    <property type="entry name" value="Winged helix' DNA-binding domain"/>
    <property type="match status" value="1"/>
</dbReference>
<dbReference type="SUPFAM" id="SSF55785">
    <property type="entry name" value="PYP-like sensor domain (PAS domain)"/>
    <property type="match status" value="1"/>
</dbReference>
<reference evidence="2" key="1">
    <citation type="journal article" date="2001" name="Int. J. Syst. Evol. Microbiol.">
        <title>Methanofollis aquaemaris sp. nov., a methanogen isolated from an aquaculture fish pond.</title>
        <authorList>
            <person name="Lai M.C."/>
            <person name="Chen S.C."/>
        </authorList>
    </citation>
    <scope>NUCLEOTIDE SEQUENCE</scope>
    <source>
        <strain evidence="2">N2F9704</strain>
    </source>
</reference>
<dbReference type="KEGG" id="maqe:RJ40_01880"/>
<evidence type="ECO:0000313" key="2">
    <source>
        <dbReference type="EMBL" id="QSZ66336.1"/>
    </source>
</evidence>
<dbReference type="InterPro" id="IPR035965">
    <property type="entry name" value="PAS-like_dom_sf"/>
</dbReference>
<keyword evidence="3" id="KW-1185">Reference proteome</keyword>
<accession>A0A8A3S3W6</accession>
<dbReference type="GeneID" id="76423067"/>
<dbReference type="Gene3D" id="3.30.450.40">
    <property type="match status" value="1"/>
</dbReference>
<gene>
    <name evidence="2" type="ORF">RJ40_01880</name>
</gene>
<dbReference type="SMART" id="SM00065">
    <property type="entry name" value="GAF"/>
    <property type="match status" value="1"/>
</dbReference>
<sequence length="529" mass="57580">METYSDTEQVILSYLRSHRPEECMLDKISRGTGKSRATVLKYLGILHARGLLEYTFVGRSKLWMVKEEAGVGEQAAPAAAPAEEEQDLAALAFALYEARRREADLADRLALPETIVLTVTDDLRVLAANRLFASLFPDTGSLRDLLRPADEPRVDGALRTVRAGRAATVELDLREKAGVYRPYAVTLVPAPASGPAGCVAVIGEDLSSRRRTKRDLEALLYIIRSVGTAPDEEHLLEGTMTGIREKLVPYLHAAVFTPGGRPAYATFEPSADRLAAVTPLVRESMENLETATAGPLALPGIEGEVKSALAVPIIEEEEATGTVLLLLGSAASATLVESLEIVADELASALKMQRLDRERSEYVNTLLALNRLSGILNDARDEASMLERSIEAVMGALGFEMGCVYLLDEADEMVPRVQRNMPESLRQMCLSGVFDALFERAFAEQKVVYITPETPAYAALDEAVRAQGVRTVLIMPIKIGGEVVGLLNMGSGREKRYMRTSLENLSSIGLQLGLALERSRLARELEARG</sequence>
<dbReference type="Gene3D" id="3.30.450.20">
    <property type="entry name" value="PAS domain"/>
    <property type="match status" value="1"/>
</dbReference>
<reference evidence="2" key="2">
    <citation type="submission" date="2019-02" db="EMBL/GenBank/DDBJ databases">
        <authorList>
            <person name="Chen S.-C."/>
            <person name="Chien H.-H."/>
            <person name="Lai M.-C."/>
        </authorList>
    </citation>
    <scope>NUCLEOTIDE SEQUENCE</scope>
    <source>
        <strain evidence="2">N2F9704</strain>
    </source>
</reference>
<dbReference type="InterPro" id="IPR003018">
    <property type="entry name" value="GAF"/>
</dbReference>
<dbReference type="InterPro" id="IPR036390">
    <property type="entry name" value="WH_DNA-bd_sf"/>
</dbReference>
<dbReference type="SUPFAM" id="SSF55781">
    <property type="entry name" value="GAF domain-like"/>
    <property type="match status" value="1"/>
</dbReference>
<dbReference type="Pfam" id="PF13185">
    <property type="entry name" value="GAF_2"/>
    <property type="match status" value="1"/>
</dbReference>
<dbReference type="EMBL" id="CP036172">
    <property type="protein sequence ID" value="QSZ66336.1"/>
    <property type="molecule type" value="Genomic_DNA"/>
</dbReference>
<dbReference type="Proteomes" id="UP001042704">
    <property type="component" value="Chromosome"/>
</dbReference>
<evidence type="ECO:0000313" key="3">
    <source>
        <dbReference type="Proteomes" id="UP001042704"/>
    </source>
</evidence>
<name>A0A8A3S3W6_9EURY</name>
<protein>
    <submittedName>
        <fullName evidence="2">GAF domain-containing protein</fullName>
    </submittedName>
</protein>
<dbReference type="RefSeq" id="WP_265581666.1">
    <property type="nucleotide sequence ID" value="NZ_CP036172.1"/>
</dbReference>
<organism evidence="2 3">
    <name type="scientific">Methanofollis aquaemaris</name>
    <dbReference type="NCBI Taxonomy" id="126734"/>
    <lineage>
        <taxon>Archaea</taxon>
        <taxon>Methanobacteriati</taxon>
        <taxon>Methanobacteriota</taxon>
        <taxon>Stenosarchaea group</taxon>
        <taxon>Methanomicrobia</taxon>
        <taxon>Methanomicrobiales</taxon>
        <taxon>Methanomicrobiaceae</taxon>
        <taxon>Methanofollis</taxon>
    </lineage>
</organism>
<proteinExistence type="predicted"/>
<dbReference type="InterPro" id="IPR029016">
    <property type="entry name" value="GAF-like_dom_sf"/>
</dbReference>
<dbReference type="AlphaFoldDB" id="A0A8A3S3W6"/>
<feature type="domain" description="GAF" evidence="1">
    <location>
        <begin position="371"/>
        <end position="526"/>
    </location>
</feature>